<accession>A0ABR2U4L8</accession>
<evidence type="ECO:0000313" key="1">
    <source>
        <dbReference type="EMBL" id="KAK9044670.1"/>
    </source>
</evidence>
<organism evidence="1 2">
    <name type="scientific">Hibiscus sabdariffa</name>
    <name type="common">roselle</name>
    <dbReference type="NCBI Taxonomy" id="183260"/>
    <lineage>
        <taxon>Eukaryota</taxon>
        <taxon>Viridiplantae</taxon>
        <taxon>Streptophyta</taxon>
        <taxon>Embryophyta</taxon>
        <taxon>Tracheophyta</taxon>
        <taxon>Spermatophyta</taxon>
        <taxon>Magnoliopsida</taxon>
        <taxon>eudicotyledons</taxon>
        <taxon>Gunneridae</taxon>
        <taxon>Pentapetalae</taxon>
        <taxon>rosids</taxon>
        <taxon>malvids</taxon>
        <taxon>Malvales</taxon>
        <taxon>Malvaceae</taxon>
        <taxon>Malvoideae</taxon>
        <taxon>Hibiscus</taxon>
    </lineage>
</organism>
<keyword evidence="2" id="KW-1185">Reference proteome</keyword>
<evidence type="ECO:0000313" key="2">
    <source>
        <dbReference type="Proteomes" id="UP001396334"/>
    </source>
</evidence>
<name>A0ABR2U4L8_9ROSI</name>
<proteinExistence type="predicted"/>
<reference evidence="1 2" key="1">
    <citation type="journal article" date="2024" name="G3 (Bethesda)">
        <title>Genome assembly of Hibiscus sabdariffa L. provides insights into metabolisms of medicinal natural products.</title>
        <authorList>
            <person name="Kim T."/>
        </authorList>
    </citation>
    <scope>NUCLEOTIDE SEQUENCE [LARGE SCALE GENOMIC DNA]</scope>
    <source>
        <strain evidence="1">TK-2024</strain>
        <tissue evidence="1">Old leaves</tissue>
    </source>
</reference>
<dbReference type="EMBL" id="JBBPBN010000002">
    <property type="protein sequence ID" value="KAK9044670.1"/>
    <property type="molecule type" value="Genomic_DNA"/>
</dbReference>
<comment type="caution">
    <text evidence="1">The sequence shown here is derived from an EMBL/GenBank/DDBJ whole genome shotgun (WGS) entry which is preliminary data.</text>
</comment>
<dbReference type="Proteomes" id="UP001396334">
    <property type="component" value="Unassembled WGS sequence"/>
</dbReference>
<protein>
    <submittedName>
        <fullName evidence="1">Uncharacterized protein</fullName>
    </submittedName>
</protein>
<sequence length="150" mass="16311">MLEVKETVGLIVTGKSQGEVRQDGQTGLASRSRLVLVVKDSTSLVLNEHNGRPLYGPIPSTYAKGAKCNLIASKALLRKDSCSKKKDDSNRNQIEIVDWGVKLSNSLATEGVIGSSSGTQNNISLVVHDNNEVQWIKNSTFERDSQSNLQ</sequence>
<gene>
    <name evidence="1" type="ORF">V6N11_058564</name>
</gene>